<gene>
    <name evidence="1" type="ORF">SLNSH_07655</name>
</gene>
<evidence type="ECO:0000313" key="1">
    <source>
        <dbReference type="EMBL" id="PSC05459.1"/>
    </source>
</evidence>
<comment type="caution">
    <text evidence="1">The sequence shown here is derived from an EMBL/GenBank/DDBJ whole genome shotgun (WGS) entry which is preliminary data.</text>
</comment>
<dbReference type="Proteomes" id="UP000239772">
    <property type="component" value="Unassembled WGS sequence"/>
</dbReference>
<dbReference type="InterPro" id="IPR040442">
    <property type="entry name" value="Pyrv_kinase-like_dom_sf"/>
</dbReference>
<dbReference type="CDD" id="cd00377">
    <property type="entry name" value="ICL_PEPM"/>
    <property type="match status" value="1"/>
</dbReference>
<name>A0A2T1HVB5_9HYPH</name>
<dbReference type="SUPFAM" id="SSF51621">
    <property type="entry name" value="Phosphoenolpyruvate/pyruvate domain"/>
    <property type="match status" value="1"/>
</dbReference>
<dbReference type="EMBL" id="PVZS01000007">
    <property type="protein sequence ID" value="PSC05459.1"/>
    <property type="molecule type" value="Genomic_DNA"/>
</dbReference>
<dbReference type="InterPro" id="IPR039556">
    <property type="entry name" value="ICL/PEPM"/>
</dbReference>
<evidence type="ECO:0000313" key="2">
    <source>
        <dbReference type="Proteomes" id="UP000239772"/>
    </source>
</evidence>
<keyword evidence="2" id="KW-1185">Reference proteome</keyword>
<accession>A0A2T1HVB5</accession>
<dbReference type="PANTHER" id="PTHR42905">
    <property type="entry name" value="PHOSPHOENOLPYRUVATE CARBOXYLASE"/>
    <property type="match status" value="1"/>
</dbReference>
<dbReference type="InterPro" id="IPR015813">
    <property type="entry name" value="Pyrv/PenolPyrv_kinase-like_dom"/>
</dbReference>
<dbReference type="AlphaFoldDB" id="A0A2T1HVB5"/>
<proteinExistence type="predicted"/>
<protein>
    <submittedName>
        <fullName evidence="1">Carboxyvinyl-carboxyphosphonate phosphorylmutase</fullName>
    </submittedName>
</protein>
<dbReference type="PANTHER" id="PTHR42905:SF5">
    <property type="entry name" value="CARBOXYVINYL-CARBOXYPHOSPHONATE PHOSPHORYLMUTASE, CHLOROPLASTIC"/>
    <property type="match status" value="1"/>
</dbReference>
<dbReference type="Pfam" id="PF13714">
    <property type="entry name" value="PEP_mutase"/>
    <property type="match status" value="1"/>
</dbReference>
<organism evidence="1 2">
    <name type="scientific">Alsobacter soli</name>
    <dbReference type="NCBI Taxonomy" id="2109933"/>
    <lineage>
        <taxon>Bacteria</taxon>
        <taxon>Pseudomonadati</taxon>
        <taxon>Pseudomonadota</taxon>
        <taxon>Alphaproteobacteria</taxon>
        <taxon>Hyphomicrobiales</taxon>
        <taxon>Alsobacteraceae</taxon>
        <taxon>Alsobacter</taxon>
    </lineage>
</organism>
<dbReference type="OrthoDB" id="9771433at2"/>
<sequence>MKSTERLKAILARRNAVTVPGAANGLFARVIEDLGFEVVYVTGAGVANMRLGAPDIGLTTVTEVADTVAAIADCVSLPLIVDADTGFGNAVNMVRTIRVLERAGAAGIQIEDQVFPKKCGHFNGKDVISTQEMVQKIKAAADSRHDQNLQIIARTDAAAVEGIDRAIERAQAFVEAGADVTFVEAPTTLDQLARIPREIGVPQVANIVFGGRTPDPGREKLAEMGFSIVLYANAALQAALRASYEVLGALKAEGRLDSVADRLASFEERQRAVAKDEWDAREQRYRVGS</sequence>
<dbReference type="GO" id="GO:0016833">
    <property type="term" value="F:oxo-acid-lyase activity"/>
    <property type="evidence" value="ECO:0007669"/>
    <property type="project" value="UniProtKB-ARBA"/>
</dbReference>
<dbReference type="RefSeq" id="WP_106336095.1">
    <property type="nucleotide sequence ID" value="NZ_PVZS01000007.1"/>
</dbReference>
<dbReference type="Gene3D" id="3.20.20.60">
    <property type="entry name" value="Phosphoenolpyruvate-binding domains"/>
    <property type="match status" value="1"/>
</dbReference>
<reference evidence="2" key="1">
    <citation type="submission" date="2018-03" db="EMBL/GenBank/DDBJ databases">
        <authorList>
            <person name="Sun L."/>
            <person name="Liu H."/>
            <person name="Chen W."/>
            <person name="Huang K."/>
            <person name="Liu W."/>
            <person name="Gao X."/>
        </authorList>
    </citation>
    <scope>NUCLEOTIDE SEQUENCE [LARGE SCALE GENOMIC DNA]</scope>
    <source>
        <strain evidence="2">SH9</strain>
    </source>
</reference>